<evidence type="ECO:0000256" key="6">
    <source>
        <dbReference type="ARBA" id="ARBA00022990"/>
    </source>
</evidence>
<accession>A0ABQ8P7F5</accession>
<evidence type="ECO:0000256" key="8">
    <source>
        <dbReference type="ARBA" id="ARBA00023132"/>
    </source>
</evidence>
<dbReference type="PANTHER" id="PTHR23138:SF141">
    <property type="entry name" value="NUCLEAR PORE COMPLEX PROTEIN NUP50"/>
    <property type="match status" value="1"/>
</dbReference>
<evidence type="ECO:0000256" key="5">
    <source>
        <dbReference type="ARBA" id="ARBA00022927"/>
    </source>
</evidence>
<dbReference type="InterPro" id="IPR015007">
    <property type="entry name" value="NUP2/50/61"/>
</dbReference>
<dbReference type="PROSITE" id="PS50196">
    <property type="entry name" value="RANBD1"/>
    <property type="match status" value="1"/>
</dbReference>
<evidence type="ECO:0000256" key="1">
    <source>
        <dbReference type="ARBA" id="ARBA00004567"/>
    </source>
</evidence>
<feature type="compositionally biased region" description="Acidic residues" evidence="10">
    <location>
        <begin position="28"/>
        <end position="38"/>
    </location>
</feature>
<dbReference type="Pfam" id="PF08911">
    <property type="entry name" value="NUP50"/>
    <property type="match status" value="1"/>
</dbReference>
<keyword evidence="3" id="KW-0677">Repeat</keyword>
<feature type="compositionally biased region" description="Acidic residues" evidence="10">
    <location>
        <begin position="190"/>
        <end position="210"/>
    </location>
</feature>
<keyword evidence="13" id="KW-1185">Reference proteome</keyword>
<keyword evidence="5" id="KW-0653">Protein transport</keyword>
<organism evidence="12 13">
    <name type="scientific">Cryptosporidium canis</name>
    <dbReference type="NCBI Taxonomy" id="195482"/>
    <lineage>
        <taxon>Eukaryota</taxon>
        <taxon>Sar</taxon>
        <taxon>Alveolata</taxon>
        <taxon>Apicomplexa</taxon>
        <taxon>Conoidasida</taxon>
        <taxon>Coccidia</taxon>
        <taxon>Eucoccidiorida</taxon>
        <taxon>Eimeriorina</taxon>
        <taxon>Cryptosporidiidae</taxon>
        <taxon>Cryptosporidium</taxon>
    </lineage>
</organism>
<feature type="region of interest" description="Disordered" evidence="10">
    <location>
        <begin position="260"/>
        <end position="294"/>
    </location>
</feature>
<name>A0ABQ8P7F5_9CRYT</name>
<gene>
    <name evidence="12" type="ORF">OJ252_1638</name>
</gene>
<dbReference type="InterPro" id="IPR000156">
    <property type="entry name" value="Ran_bind_dom"/>
</dbReference>
<dbReference type="Proteomes" id="UP001071777">
    <property type="component" value="Unassembled WGS sequence"/>
</dbReference>
<evidence type="ECO:0000256" key="9">
    <source>
        <dbReference type="ARBA" id="ARBA00023242"/>
    </source>
</evidence>
<evidence type="ECO:0000259" key="11">
    <source>
        <dbReference type="PROSITE" id="PS50196"/>
    </source>
</evidence>
<dbReference type="EMBL" id="JAPCXB010000062">
    <property type="protein sequence ID" value="KAJ1611115.1"/>
    <property type="molecule type" value="Genomic_DNA"/>
</dbReference>
<feature type="region of interest" description="Disordered" evidence="10">
    <location>
        <begin position="55"/>
        <end position="154"/>
    </location>
</feature>
<proteinExistence type="predicted"/>
<evidence type="ECO:0000256" key="3">
    <source>
        <dbReference type="ARBA" id="ARBA00022737"/>
    </source>
</evidence>
<evidence type="ECO:0000313" key="12">
    <source>
        <dbReference type="EMBL" id="KAJ1611115.1"/>
    </source>
</evidence>
<dbReference type="InterPro" id="IPR011993">
    <property type="entry name" value="PH-like_dom_sf"/>
</dbReference>
<keyword evidence="9" id="KW-0539">Nucleus</keyword>
<evidence type="ECO:0000256" key="4">
    <source>
        <dbReference type="ARBA" id="ARBA00022816"/>
    </source>
</evidence>
<keyword evidence="6" id="KW-0007">Acetylation</keyword>
<keyword evidence="4" id="KW-0509">mRNA transport</keyword>
<comment type="caution">
    <text evidence="12">The sequence shown here is derived from an EMBL/GenBank/DDBJ whole genome shotgun (WGS) entry which is preliminary data.</text>
</comment>
<feature type="compositionally biased region" description="Basic and acidic residues" evidence="10">
    <location>
        <begin position="260"/>
        <end position="272"/>
    </location>
</feature>
<dbReference type="PANTHER" id="PTHR23138">
    <property type="entry name" value="RAN BINDING PROTEIN"/>
    <property type="match status" value="1"/>
</dbReference>
<evidence type="ECO:0000256" key="7">
    <source>
        <dbReference type="ARBA" id="ARBA00023010"/>
    </source>
</evidence>
<reference evidence="12" key="1">
    <citation type="submission" date="2022-10" db="EMBL/GenBank/DDBJ databases">
        <title>Adaptive evolution leads to modifications in subtelomeric GC content in a zoonotic Cryptosporidium species.</title>
        <authorList>
            <person name="Li J."/>
            <person name="Feng Y."/>
            <person name="Xiao L."/>
        </authorList>
    </citation>
    <scope>NUCLEOTIDE SEQUENCE</scope>
    <source>
        <strain evidence="12">25894</strain>
    </source>
</reference>
<keyword evidence="7" id="KW-0811">Translocation</keyword>
<evidence type="ECO:0000313" key="13">
    <source>
        <dbReference type="Proteomes" id="UP001071777"/>
    </source>
</evidence>
<keyword evidence="2" id="KW-0813">Transport</keyword>
<feature type="region of interest" description="Disordered" evidence="10">
    <location>
        <begin position="1"/>
        <end position="40"/>
    </location>
</feature>
<feature type="domain" description="RanBD1" evidence="11">
    <location>
        <begin position="201"/>
        <end position="367"/>
    </location>
</feature>
<evidence type="ECO:0000256" key="2">
    <source>
        <dbReference type="ARBA" id="ARBA00022448"/>
    </source>
</evidence>
<feature type="compositionally biased region" description="Basic and acidic residues" evidence="10">
    <location>
        <begin position="81"/>
        <end position="110"/>
    </location>
</feature>
<comment type="subcellular location">
    <subcellularLocation>
        <location evidence="1">Nucleus</location>
        <location evidence="1">Nuclear pore complex</location>
    </subcellularLocation>
</comment>
<keyword evidence="8" id="KW-0906">Nuclear pore complex</keyword>
<feature type="region of interest" description="Disordered" evidence="10">
    <location>
        <begin position="184"/>
        <end position="220"/>
    </location>
</feature>
<sequence>MSKRVADFQLTSENYELEEKRQDVPASNEEEEVLESSEEISARRIVRIRRRCDDAENACSRVSPIVPEESSAAPVPVGASEPKDEEPVTGDEDKSDLVREDEKEERKGGDAAEPVLESGEEKKEGADKLGNGDEKDKSEVLPFGGSGLGSSFKNPFISLAESNENSNFLFSGFTGGNKSGGLIGSSGVCGEDEATAGGEEDDEEANEEPEQESKVFTGEEDEETVYQCKCADLFMLKASENEEKSFKRLATGIIHLNVPKEQEVSGEERASGGEEAGEAESTGSSSADKASKSTQPRIIFRQKGIYKVLLNSPLNPEISKTFQRNSNIRKGYAVNFIAIGEESEIQQCMLRFQNESDLVDFTDKVRQIVSQYYPKTE</sequence>
<dbReference type="Gene3D" id="2.30.29.30">
    <property type="entry name" value="Pleckstrin-homology domain (PH domain)/Phosphotyrosine-binding domain (PTB)"/>
    <property type="match status" value="1"/>
</dbReference>
<dbReference type="InterPro" id="IPR045255">
    <property type="entry name" value="RanBP1-like"/>
</dbReference>
<dbReference type="SUPFAM" id="SSF50729">
    <property type="entry name" value="PH domain-like"/>
    <property type="match status" value="1"/>
</dbReference>
<evidence type="ECO:0000256" key="10">
    <source>
        <dbReference type="SAM" id="MobiDB-lite"/>
    </source>
</evidence>
<protein>
    <submittedName>
        <fullName evidence="12">RAN binding domain</fullName>
    </submittedName>
</protein>
<dbReference type="SMART" id="SM00160">
    <property type="entry name" value="RanBD"/>
    <property type="match status" value="1"/>
</dbReference>
<feature type="compositionally biased region" description="Basic and acidic residues" evidence="10">
    <location>
        <begin position="119"/>
        <end position="139"/>
    </location>
</feature>